<evidence type="ECO:0000256" key="8">
    <source>
        <dbReference type="RuleBase" id="RU004020"/>
    </source>
</evidence>
<feature type="compositionally biased region" description="Low complexity" evidence="9">
    <location>
        <begin position="132"/>
        <end position="152"/>
    </location>
</feature>
<feature type="region of interest" description="Disordered" evidence="9">
    <location>
        <begin position="550"/>
        <end position="572"/>
    </location>
</feature>
<feature type="region of interest" description="Disordered" evidence="9">
    <location>
        <begin position="115"/>
        <end position="169"/>
    </location>
</feature>
<dbReference type="GO" id="GO:0005634">
    <property type="term" value="C:nucleus"/>
    <property type="evidence" value="ECO:0007669"/>
    <property type="project" value="UniProtKB-SubCell"/>
</dbReference>
<dbReference type="FunFam" id="1.10.10.10:FF:000027">
    <property type="entry name" value="Heat shock transcription factor 1"/>
    <property type="match status" value="1"/>
</dbReference>
<keyword evidence="6" id="KW-0539">Nucleus</keyword>
<dbReference type="OrthoDB" id="60033at2759"/>
<feature type="compositionally biased region" description="Polar residues" evidence="9">
    <location>
        <begin position="1"/>
        <end position="41"/>
    </location>
</feature>
<feature type="compositionally biased region" description="Low complexity" evidence="9">
    <location>
        <begin position="470"/>
        <end position="481"/>
    </location>
</feature>
<evidence type="ECO:0000256" key="1">
    <source>
        <dbReference type="ARBA" id="ARBA00004123"/>
    </source>
</evidence>
<dbReference type="GO" id="GO:0043565">
    <property type="term" value="F:sequence-specific DNA binding"/>
    <property type="evidence" value="ECO:0007669"/>
    <property type="project" value="InterPro"/>
</dbReference>
<dbReference type="InterPro" id="IPR036388">
    <property type="entry name" value="WH-like_DNA-bd_sf"/>
</dbReference>
<dbReference type="GeneID" id="37020348"/>
<feature type="region of interest" description="Disordered" evidence="9">
    <location>
        <begin position="595"/>
        <end position="654"/>
    </location>
</feature>
<dbReference type="InterPro" id="IPR000232">
    <property type="entry name" value="HSF_DNA-bd"/>
</dbReference>
<reference evidence="11 12" key="1">
    <citation type="journal article" date="2018" name="Mol. Biol. Evol.">
        <title>Broad Genomic Sampling Reveals a Smut Pathogenic Ancestry of the Fungal Clade Ustilaginomycotina.</title>
        <authorList>
            <person name="Kijpornyongpan T."/>
            <person name="Mondo S.J."/>
            <person name="Barry K."/>
            <person name="Sandor L."/>
            <person name="Lee J."/>
            <person name="Lipzen A."/>
            <person name="Pangilinan J."/>
            <person name="LaButti K."/>
            <person name="Hainaut M."/>
            <person name="Henrissat B."/>
            <person name="Grigoriev I.V."/>
            <person name="Spatafora J.W."/>
            <person name="Aime M.C."/>
        </authorList>
    </citation>
    <scope>NUCLEOTIDE SEQUENCE [LARGE SCALE GENOMIC DNA]</scope>
    <source>
        <strain evidence="11 12">MCA 3882</strain>
    </source>
</reference>
<comment type="similarity">
    <text evidence="2 8">Belongs to the HSF family.</text>
</comment>
<feature type="region of interest" description="Disordered" evidence="9">
    <location>
        <begin position="687"/>
        <end position="712"/>
    </location>
</feature>
<dbReference type="InterPro" id="IPR036390">
    <property type="entry name" value="WH_DNA-bd_sf"/>
</dbReference>
<feature type="non-terminal residue" evidence="11">
    <location>
        <position position="726"/>
    </location>
</feature>
<dbReference type="Pfam" id="PF00447">
    <property type="entry name" value="HSF_DNA-bind"/>
    <property type="match status" value="1"/>
</dbReference>
<evidence type="ECO:0000313" key="12">
    <source>
        <dbReference type="Proteomes" id="UP000245771"/>
    </source>
</evidence>
<comment type="subunit">
    <text evidence="7">Homotrimer. Homotrimerization increases the affinity of HSF1 to DNA. Interacts with transcriptional coregulator SSA1 on chromatin.</text>
</comment>
<evidence type="ECO:0000256" key="6">
    <source>
        <dbReference type="ARBA" id="ARBA00023242"/>
    </source>
</evidence>
<feature type="region of interest" description="Disordered" evidence="9">
    <location>
        <begin position="1"/>
        <end position="52"/>
    </location>
</feature>
<protein>
    <recommendedName>
        <fullName evidence="10">HSF-type DNA-binding domain-containing protein</fullName>
    </recommendedName>
</protein>
<dbReference type="PANTHER" id="PTHR10015">
    <property type="entry name" value="HEAT SHOCK TRANSCRIPTION FACTOR"/>
    <property type="match status" value="1"/>
</dbReference>
<evidence type="ECO:0000256" key="2">
    <source>
        <dbReference type="ARBA" id="ARBA00006403"/>
    </source>
</evidence>
<feature type="region of interest" description="Disordered" evidence="9">
    <location>
        <begin position="397"/>
        <end position="503"/>
    </location>
</feature>
<gene>
    <name evidence="11" type="ORF">FA14DRAFT_160203</name>
</gene>
<dbReference type="EMBL" id="KZ819603">
    <property type="protein sequence ID" value="PWN34715.1"/>
    <property type="molecule type" value="Genomic_DNA"/>
</dbReference>
<keyword evidence="4" id="KW-0238">DNA-binding</keyword>
<proteinExistence type="inferred from homology"/>
<dbReference type="FunCoup" id="A0A316VGT3">
    <property type="interactions" value="194"/>
</dbReference>
<feature type="compositionally biased region" description="Polar residues" evidence="9">
    <location>
        <begin position="640"/>
        <end position="654"/>
    </location>
</feature>
<dbReference type="RefSeq" id="XP_025355017.1">
    <property type="nucleotide sequence ID" value="XM_025498567.1"/>
</dbReference>
<organism evidence="11 12">
    <name type="scientific">Meira miltonrushii</name>
    <dbReference type="NCBI Taxonomy" id="1280837"/>
    <lineage>
        <taxon>Eukaryota</taxon>
        <taxon>Fungi</taxon>
        <taxon>Dikarya</taxon>
        <taxon>Basidiomycota</taxon>
        <taxon>Ustilaginomycotina</taxon>
        <taxon>Exobasidiomycetes</taxon>
        <taxon>Exobasidiales</taxon>
        <taxon>Brachybasidiaceae</taxon>
        <taxon>Meira</taxon>
    </lineage>
</organism>
<evidence type="ECO:0000256" key="4">
    <source>
        <dbReference type="ARBA" id="ARBA00023125"/>
    </source>
</evidence>
<dbReference type="Gene3D" id="1.10.10.10">
    <property type="entry name" value="Winged helix-like DNA-binding domain superfamily/Winged helix DNA-binding domain"/>
    <property type="match status" value="1"/>
</dbReference>
<dbReference type="GO" id="GO:0003700">
    <property type="term" value="F:DNA-binding transcription factor activity"/>
    <property type="evidence" value="ECO:0007669"/>
    <property type="project" value="InterPro"/>
</dbReference>
<keyword evidence="12" id="KW-1185">Reference proteome</keyword>
<keyword evidence="5" id="KW-0804">Transcription</keyword>
<dbReference type="SMART" id="SM00415">
    <property type="entry name" value="HSF"/>
    <property type="match status" value="1"/>
</dbReference>
<sequence length="726" mass="76814">MTSTATGNEAGPSRTNAKTAIKQSNSSPPTPLQPSDATPTNGIPDPSMAMAPYMNNSNASAFLQELGLGENGIGGSVDGTQPGLWDFTGNGLGGDQSGLGFLNGGQFPTSFDAGQNPVASAPPSSMFTNAINQNQSSQQAPQQSSPNPNQAAMLSTSRPTGSLIPTHVSKNNPFLNKLRSMVDDPKTDDLIRWSDDGETFLVPNNVRFGDEVLPRFFKHNRFSSFVRQLNMYGFHKVPHLQQGALKTDPGQDTELWEFRNDNFKRDRPELLLQMQRKKGVRIEDEGKEDSPTIGAVKGKENGNGAPVALDAINGALTRAQRGEGESGLVQLASVWSAIAALQQSQQGINDNLRHLHSNNSELWREAAEQRARSKKQEETINKMLRFLAGVFGAQDVNNIGQSNHRSEDSSASSNNSTPRANVGKNRRRLLIGDGSSQGGQIEELEVPSEDDNQVEELTPQARITEARSGTNSPNTSSSPPSRFIHLPETPSAKKGGANNDNRASLPFVASETASTPGGGRRISQQAGAQLLSALASGEAQSWLANLFGQQQAGPNTQSNGTRNDNLNSAASGSGSFKLDAQTLAALQNIMSAGAQAGSGSVNEGSKQGGYFDNAQAGRSGASQSTNVPGWANDSAALSPRAQSSNDQSQLSKMVPQQQQQLHNVTQDATAVQNALNALVEGLRIESQGNGQPADTTASTNAVPSSVAGNVDASGEVDMDSLLKEFF</sequence>
<feature type="compositionally biased region" description="Acidic residues" evidence="9">
    <location>
        <begin position="442"/>
        <end position="454"/>
    </location>
</feature>
<dbReference type="AlphaFoldDB" id="A0A316VGT3"/>
<comment type="subcellular location">
    <subcellularLocation>
        <location evidence="1">Nucleus</location>
    </subcellularLocation>
</comment>
<dbReference type="Proteomes" id="UP000245771">
    <property type="component" value="Unassembled WGS sequence"/>
</dbReference>
<dbReference type="PRINTS" id="PR00056">
    <property type="entry name" value="HSFDOMAIN"/>
</dbReference>
<feature type="compositionally biased region" description="Basic and acidic residues" evidence="9">
    <location>
        <begin position="281"/>
        <end position="290"/>
    </location>
</feature>
<accession>A0A316VGT3</accession>
<evidence type="ECO:0000313" key="11">
    <source>
        <dbReference type="EMBL" id="PWN34715.1"/>
    </source>
</evidence>
<evidence type="ECO:0000259" key="10">
    <source>
        <dbReference type="SMART" id="SM00415"/>
    </source>
</evidence>
<evidence type="ECO:0000256" key="3">
    <source>
        <dbReference type="ARBA" id="ARBA00023015"/>
    </source>
</evidence>
<dbReference type="PANTHER" id="PTHR10015:SF427">
    <property type="entry name" value="HEAT SHOCK FACTOR PROTEIN"/>
    <property type="match status" value="1"/>
</dbReference>
<name>A0A316VGT3_9BASI</name>
<feature type="region of interest" description="Disordered" evidence="9">
    <location>
        <begin position="281"/>
        <end position="301"/>
    </location>
</feature>
<dbReference type="InParanoid" id="A0A316VGT3"/>
<feature type="compositionally biased region" description="Polar residues" evidence="9">
    <location>
        <begin position="687"/>
        <end position="707"/>
    </location>
</feature>
<keyword evidence="3" id="KW-0805">Transcription regulation</keyword>
<evidence type="ECO:0000256" key="9">
    <source>
        <dbReference type="SAM" id="MobiDB-lite"/>
    </source>
</evidence>
<evidence type="ECO:0000256" key="7">
    <source>
        <dbReference type="ARBA" id="ARBA00062171"/>
    </source>
</evidence>
<dbReference type="SUPFAM" id="SSF46785">
    <property type="entry name" value="Winged helix' DNA-binding domain"/>
    <property type="match status" value="1"/>
</dbReference>
<feature type="compositionally biased region" description="Polar residues" evidence="9">
    <location>
        <begin position="122"/>
        <end position="131"/>
    </location>
</feature>
<evidence type="ECO:0000256" key="5">
    <source>
        <dbReference type="ARBA" id="ARBA00023163"/>
    </source>
</evidence>
<feature type="domain" description="HSF-type DNA-binding" evidence="10">
    <location>
        <begin position="170"/>
        <end position="277"/>
    </location>
</feature>
<dbReference type="STRING" id="1280837.A0A316VGT3"/>